<evidence type="ECO:0000313" key="3">
    <source>
        <dbReference type="Proteomes" id="UP001054846"/>
    </source>
</evidence>
<dbReference type="InterPro" id="IPR006311">
    <property type="entry name" value="TAT_signal"/>
</dbReference>
<dbReference type="RefSeq" id="WP_230839596.1">
    <property type="nucleotide sequence ID" value="NZ_CP063845.1"/>
</dbReference>
<dbReference type="PROSITE" id="PS51318">
    <property type="entry name" value="TAT"/>
    <property type="match status" value="1"/>
</dbReference>
<dbReference type="InterPro" id="IPR036938">
    <property type="entry name" value="PAP2/HPO_sf"/>
</dbReference>
<dbReference type="EMBL" id="CP063845">
    <property type="protein sequence ID" value="UFP92604.1"/>
    <property type="molecule type" value="Genomic_DNA"/>
</dbReference>
<protein>
    <recommendedName>
        <fullName evidence="4">Twin-arginine translocation pathway signal</fullName>
    </recommendedName>
</protein>
<dbReference type="InterPro" id="IPR016119">
    <property type="entry name" value="Br/Cl_peroxidase_C"/>
</dbReference>
<dbReference type="SUPFAM" id="SSF48317">
    <property type="entry name" value="Acid phosphatase/Vanadium-dependent haloperoxidase"/>
    <property type="match status" value="1"/>
</dbReference>
<feature type="region of interest" description="Disordered" evidence="1">
    <location>
        <begin position="1"/>
        <end position="26"/>
    </location>
</feature>
<name>A0ABY3PG43_9CYAN</name>
<dbReference type="Proteomes" id="UP001054846">
    <property type="component" value="Chromosome"/>
</dbReference>
<evidence type="ECO:0000313" key="2">
    <source>
        <dbReference type="EMBL" id="UFP92604.1"/>
    </source>
</evidence>
<evidence type="ECO:0008006" key="4">
    <source>
        <dbReference type="Google" id="ProtNLM"/>
    </source>
</evidence>
<evidence type="ECO:0000256" key="1">
    <source>
        <dbReference type="SAM" id="MobiDB-lite"/>
    </source>
</evidence>
<gene>
    <name evidence="2" type="ORF">ISF26_12185</name>
</gene>
<accession>A0ABY3PG43</accession>
<proteinExistence type="predicted"/>
<keyword evidence="3" id="KW-1185">Reference proteome</keyword>
<reference evidence="2 3" key="1">
    <citation type="journal article" date="2021" name="Genome Biol. Evol.">
        <title>Complete Genome Sequencing of a Novel Gloeobacter Species from a Waterfall Cave in Mexico.</title>
        <authorList>
            <person name="Saw J.H."/>
            <person name="Cardona T."/>
            <person name="Montejano G."/>
        </authorList>
    </citation>
    <scope>NUCLEOTIDE SEQUENCE [LARGE SCALE GENOMIC DNA]</scope>
    <source>
        <strain evidence="2">MG652769</strain>
    </source>
</reference>
<organism evidence="2 3">
    <name type="scientific">Gloeobacter morelensis MG652769</name>
    <dbReference type="NCBI Taxonomy" id="2781736"/>
    <lineage>
        <taxon>Bacteria</taxon>
        <taxon>Bacillati</taxon>
        <taxon>Cyanobacteriota</taxon>
        <taxon>Cyanophyceae</taxon>
        <taxon>Gloeobacterales</taxon>
        <taxon>Gloeobacteraceae</taxon>
        <taxon>Gloeobacter</taxon>
        <taxon>Gloeobacter morelensis</taxon>
    </lineage>
</organism>
<sequence length="573" mass="61529">MHQDQHLPETTAADLEAQLPVRPTSSHSRRAFLGRLGAVTAASAAMGLTGPALDGKPAAARAAGFSGATSFARRRAQAFNLRVAAARFQKDQFSFSHPDNGDEALYADRNYFASYSKGLPHNDLGEVDPQAYRALLKAIRSGRFEDFEAIPLGGTRKLDNPAATYSFELEGQDAWGLTLPPVPTFASAEFAAEVVENYWAALVRDVPYAAYDSDPLIAAACEDLSRFSDFRGPKDNGRVTPATFARTGLPGELSGPLVSQLLLYDIPAIGPRAPVTQKGLFQVAGAEFLTTYAEWLNVQRGNSGSGKSSSDTEARYLYNGRAQGDYQRGATSVQFVGDVGRILWDLGSEALDPANPYLNSRTQDPAATFGEADLLGLIALVANLAGKATLFQKWIVHRRPRSEAAGGRVHNQLIGAANYPFNSELFDSSVFEQVFSRYGTYLLPTPQPSGAGLEPSYPPTSVIVTAGAATLMKAFFDEAYVLPDPVVPSADGRSLEPYQGSEALTIGGELNKMVGNDAYARLWRTGHYRSCSVAAIQLGEAIALNVLKGRKALYGEPFAGFTLTRFDGTTVTI</sequence>
<dbReference type="Gene3D" id="1.10.606.10">
    <property type="entry name" value="Vanadium-containing Chloroperoxidase, domain 2"/>
    <property type="match status" value="1"/>
</dbReference>